<gene>
    <name evidence="1" type="ORF">C8J25_109127</name>
</gene>
<protein>
    <submittedName>
        <fullName evidence="1">Small terminase subunit</fullName>
    </submittedName>
</protein>
<dbReference type="GO" id="GO:0003677">
    <property type="term" value="F:DNA binding"/>
    <property type="evidence" value="ECO:0007669"/>
    <property type="project" value="InterPro"/>
</dbReference>
<dbReference type="Pfam" id="PF05944">
    <property type="entry name" value="Phage_term_smal"/>
    <property type="match status" value="1"/>
</dbReference>
<dbReference type="AlphaFoldDB" id="A0A2T5TZK8"/>
<dbReference type="Proteomes" id="UP000244013">
    <property type="component" value="Unassembled WGS sequence"/>
</dbReference>
<reference evidence="1 2" key="1">
    <citation type="submission" date="2018-04" db="EMBL/GenBank/DDBJ databases">
        <title>Genomic Encyclopedia of Type Strains, Phase III (KMG-III): the genomes of soil and plant-associated and newly described type strains.</title>
        <authorList>
            <person name="Whitman W."/>
        </authorList>
    </citation>
    <scope>NUCLEOTIDE SEQUENCE [LARGE SCALE GENOMIC DNA]</scope>
    <source>
        <strain evidence="1 2">MA-olki</strain>
    </source>
</reference>
<organism evidence="1 2">
    <name type="scientific">Sphingomonas faeni</name>
    <dbReference type="NCBI Taxonomy" id="185950"/>
    <lineage>
        <taxon>Bacteria</taxon>
        <taxon>Pseudomonadati</taxon>
        <taxon>Pseudomonadota</taxon>
        <taxon>Alphaproteobacteria</taxon>
        <taxon>Sphingomonadales</taxon>
        <taxon>Sphingomonadaceae</taxon>
        <taxon>Sphingomonas</taxon>
    </lineage>
</organism>
<dbReference type="GO" id="GO:0004519">
    <property type="term" value="F:endonuclease activity"/>
    <property type="evidence" value="ECO:0007669"/>
    <property type="project" value="InterPro"/>
</dbReference>
<accession>A0A2T5TZK8</accession>
<evidence type="ECO:0000313" key="1">
    <source>
        <dbReference type="EMBL" id="PTW44697.1"/>
    </source>
</evidence>
<evidence type="ECO:0000313" key="2">
    <source>
        <dbReference type="Proteomes" id="UP000244013"/>
    </source>
</evidence>
<sequence>MSFARRQEQILAMKAASAPASGGGHTRIAAVVPSAAADQLPIPTGNTPAARNAATVALRFRHDRQRLKQIKSKELKVAAKRQMLPEYQAWCDGLLDAGRRVEGRQLDPTGADDVLPSIMVWCLDVGDWTRGLMLASFVLRFSIPMPKHFVRDAATLVLEEIADAALRAQARSEAFPLYVLEAVELLTDGIDMHDEPKAKLFKAIGAELVRAAGEATGDAIVPTIERAVAVLTRAQEKNERVGVKTMLRGLEKAKAAAIKNADASTETQAGDTAG</sequence>
<dbReference type="InterPro" id="IPR010270">
    <property type="entry name" value="Phage_P2_GpM"/>
</dbReference>
<dbReference type="GeneID" id="91007309"/>
<name>A0A2T5TZK8_9SPHN</name>
<comment type="caution">
    <text evidence="1">The sequence shown here is derived from an EMBL/GenBank/DDBJ whole genome shotgun (WGS) entry which is preliminary data.</text>
</comment>
<dbReference type="RefSeq" id="WP_244187165.1">
    <property type="nucleotide sequence ID" value="NZ_QAYE01000009.1"/>
</dbReference>
<proteinExistence type="predicted"/>
<dbReference type="EMBL" id="QAYE01000009">
    <property type="protein sequence ID" value="PTW44697.1"/>
    <property type="molecule type" value="Genomic_DNA"/>
</dbReference>